<proteinExistence type="inferred from homology"/>
<feature type="transmembrane region" description="Helical" evidence="7">
    <location>
        <begin position="88"/>
        <end position="108"/>
    </location>
</feature>
<evidence type="ECO:0000256" key="1">
    <source>
        <dbReference type="ARBA" id="ARBA00004141"/>
    </source>
</evidence>
<feature type="transmembrane region" description="Helical" evidence="7">
    <location>
        <begin position="6"/>
        <end position="24"/>
    </location>
</feature>
<dbReference type="Proteomes" id="UP000541444">
    <property type="component" value="Unassembled WGS sequence"/>
</dbReference>
<name>A0A7J7NDR8_9MAGN</name>
<evidence type="ECO:0000256" key="2">
    <source>
        <dbReference type="ARBA" id="ARBA00005697"/>
    </source>
</evidence>
<sequence length="290" mass="31738">MRSPTFWLGAVGFLITALGLIKNIKGSMKYGIIFVTFVSWFRGTSVTVFPNTPIGEQKFNYFKKIVDFQKIKTTAGVISFSNFSKSEVWVALITLLYVDISATTGTLYSMAEIGGFINEKCSFEGEYLAYMADASSTIVGSALGTSPIATYIESSSGIREGGRTGITAIIVGFYFMLSLFFAPLLASVPPWAIGPSLVMVGVMMMKVLKDIEWVNVKEGVPAFITMLLTPLTYSISNWIIGGIGVYVALNLYDYVVVSLRWLRKMLKVFGGVKNQVSTTATVVDQRAEIV</sequence>
<dbReference type="GO" id="GO:0005886">
    <property type="term" value="C:plasma membrane"/>
    <property type="evidence" value="ECO:0007669"/>
    <property type="project" value="TreeGrafter"/>
</dbReference>
<evidence type="ECO:0008006" key="10">
    <source>
        <dbReference type="Google" id="ProtNLM"/>
    </source>
</evidence>
<evidence type="ECO:0000256" key="7">
    <source>
        <dbReference type="SAM" id="Phobius"/>
    </source>
</evidence>
<dbReference type="Pfam" id="PF00860">
    <property type="entry name" value="Xan_ur_permease"/>
    <property type="match status" value="1"/>
</dbReference>
<reference evidence="8 9" key="1">
    <citation type="journal article" date="2020" name="IScience">
        <title>Genome Sequencing of the Endangered Kingdonia uniflora (Circaeasteraceae, Ranunculales) Reveals Potential Mechanisms of Evolutionary Specialization.</title>
        <authorList>
            <person name="Sun Y."/>
            <person name="Deng T."/>
            <person name="Zhang A."/>
            <person name="Moore M.J."/>
            <person name="Landis J.B."/>
            <person name="Lin N."/>
            <person name="Zhang H."/>
            <person name="Zhang X."/>
            <person name="Huang J."/>
            <person name="Zhang X."/>
            <person name="Sun H."/>
            <person name="Wang H."/>
        </authorList>
    </citation>
    <scope>NUCLEOTIDE SEQUENCE [LARGE SCALE GENOMIC DNA]</scope>
    <source>
        <strain evidence="8">TB1705</strain>
        <tissue evidence="8">Leaf</tissue>
    </source>
</reference>
<dbReference type="GO" id="GO:0015853">
    <property type="term" value="P:adenine transport"/>
    <property type="evidence" value="ECO:0007669"/>
    <property type="project" value="TreeGrafter"/>
</dbReference>
<keyword evidence="4 7" id="KW-0812">Transmembrane</keyword>
<comment type="similarity">
    <text evidence="2">Belongs to the nucleobase:cation symporter-2 (NCS2) (TC 2.A.40) family. Azg-like subfamily.</text>
</comment>
<accession>A0A7J7NDR8</accession>
<dbReference type="InterPro" id="IPR006043">
    <property type="entry name" value="NCS2"/>
</dbReference>
<evidence type="ECO:0000256" key="3">
    <source>
        <dbReference type="ARBA" id="ARBA00022448"/>
    </source>
</evidence>
<dbReference type="InterPro" id="IPR045018">
    <property type="entry name" value="Azg-like"/>
</dbReference>
<keyword evidence="6 7" id="KW-0472">Membrane</keyword>
<gene>
    <name evidence="8" type="ORF">GIB67_018815</name>
</gene>
<dbReference type="OrthoDB" id="431212at2759"/>
<keyword evidence="9" id="KW-1185">Reference proteome</keyword>
<dbReference type="PANTHER" id="PTHR43337:SF13">
    <property type="entry name" value="ADENINE_GUANINE PERMEASE AZG2"/>
    <property type="match status" value="1"/>
</dbReference>
<dbReference type="GO" id="GO:0005345">
    <property type="term" value="F:purine nucleobase transmembrane transporter activity"/>
    <property type="evidence" value="ECO:0007669"/>
    <property type="project" value="TreeGrafter"/>
</dbReference>
<feature type="transmembrane region" description="Helical" evidence="7">
    <location>
        <begin position="164"/>
        <end position="185"/>
    </location>
</feature>
<feature type="transmembrane region" description="Helical" evidence="7">
    <location>
        <begin position="245"/>
        <end position="262"/>
    </location>
</feature>
<dbReference type="EMBL" id="JACGCM010000854">
    <property type="protein sequence ID" value="KAF6165371.1"/>
    <property type="molecule type" value="Genomic_DNA"/>
</dbReference>
<evidence type="ECO:0000256" key="4">
    <source>
        <dbReference type="ARBA" id="ARBA00022692"/>
    </source>
</evidence>
<protein>
    <recommendedName>
        <fullName evidence="10">Xanthine/uracil/vitamin C permease</fullName>
    </recommendedName>
</protein>
<dbReference type="PANTHER" id="PTHR43337">
    <property type="entry name" value="XANTHINE/URACIL PERMEASE C887.17-RELATED"/>
    <property type="match status" value="1"/>
</dbReference>
<dbReference type="AlphaFoldDB" id="A0A7J7NDR8"/>
<evidence type="ECO:0000256" key="6">
    <source>
        <dbReference type="ARBA" id="ARBA00023136"/>
    </source>
</evidence>
<keyword evidence="3" id="KW-0813">Transport</keyword>
<keyword evidence="5 7" id="KW-1133">Transmembrane helix</keyword>
<evidence type="ECO:0000313" key="9">
    <source>
        <dbReference type="Proteomes" id="UP000541444"/>
    </source>
</evidence>
<dbReference type="GO" id="GO:0015854">
    <property type="term" value="P:guanine transport"/>
    <property type="evidence" value="ECO:0007669"/>
    <property type="project" value="TreeGrafter"/>
</dbReference>
<evidence type="ECO:0000256" key="5">
    <source>
        <dbReference type="ARBA" id="ARBA00022989"/>
    </source>
</evidence>
<comment type="subcellular location">
    <subcellularLocation>
        <location evidence="1">Membrane</location>
        <topology evidence="1">Multi-pass membrane protein</topology>
    </subcellularLocation>
</comment>
<evidence type="ECO:0000313" key="8">
    <source>
        <dbReference type="EMBL" id="KAF6165371.1"/>
    </source>
</evidence>
<comment type="caution">
    <text evidence="8">The sequence shown here is derived from an EMBL/GenBank/DDBJ whole genome shotgun (WGS) entry which is preliminary data.</text>
</comment>
<organism evidence="8 9">
    <name type="scientific">Kingdonia uniflora</name>
    <dbReference type="NCBI Taxonomy" id="39325"/>
    <lineage>
        <taxon>Eukaryota</taxon>
        <taxon>Viridiplantae</taxon>
        <taxon>Streptophyta</taxon>
        <taxon>Embryophyta</taxon>
        <taxon>Tracheophyta</taxon>
        <taxon>Spermatophyta</taxon>
        <taxon>Magnoliopsida</taxon>
        <taxon>Ranunculales</taxon>
        <taxon>Circaeasteraceae</taxon>
        <taxon>Kingdonia</taxon>
    </lineage>
</organism>